<organism evidence="1">
    <name type="scientific">gut metagenome</name>
    <dbReference type="NCBI Taxonomy" id="749906"/>
    <lineage>
        <taxon>unclassified sequences</taxon>
        <taxon>metagenomes</taxon>
        <taxon>organismal metagenomes</taxon>
    </lineage>
</organism>
<dbReference type="AlphaFoldDB" id="J9G8U3"/>
<feature type="non-terminal residue" evidence="1">
    <location>
        <position position="1"/>
    </location>
</feature>
<dbReference type="EMBL" id="AMCI01005566">
    <property type="protein sequence ID" value="EJW95894.1"/>
    <property type="molecule type" value="Genomic_DNA"/>
</dbReference>
<protein>
    <submittedName>
        <fullName evidence="1">Uncharacterized protein</fullName>
    </submittedName>
</protein>
<accession>J9G8U3</accession>
<reference evidence="1" key="1">
    <citation type="journal article" date="2012" name="PLoS ONE">
        <title>Gene sets for utilization of primary and secondary nutrition supplies in the distal gut of endangered iberian lynx.</title>
        <authorList>
            <person name="Alcaide M."/>
            <person name="Messina E."/>
            <person name="Richter M."/>
            <person name="Bargiela R."/>
            <person name="Peplies J."/>
            <person name="Huws S.A."/>
            <person name="Newbold C.J."/>
            <person name="Golyshin P.N."/>
            <person name="Simon M.A."/>
            <person name="Lopez G."/>
            <person name="Yakimov M.M."/>
            <person name="Ferrer M."/>
        </authorList>
    </citation>
    <scope>NUCLEOTIDE SEQUENCE</scope>
</reference>
<proteinExistence type="predicted"/>
<evidence type="ECO:0000313" key="1">
    <source>
        <dbReference type="EMBL" id="EJW95894.1"/>
    </source>
</evidence>
<sequence length="33" mass="3441">EGVCFALLGMNSLSGWLDRAVQKGYVPKGGSAE</sequence>
<name>J9G8U3_9ZZZZ</name>
<comment type="caution">
    <text evidence="1">The sequence shown here is derived from an EMBL/GenBank/DDBJ whole genome shotgun (WGS) entry which is preliminary data.</text>
</comment>
<gene>
    <name evidence="1" type="ORF">EVA_15999</name>
</gene>